<evidence type="ECO:0000313" key="2">
    <source>
        <dbReference type="Proteomes" id="UP000195129"/>
    </source>
</evidence>
<dbReference type="Proteomes" id="UP000195129">
    <property type="component" value="Unassembled WGS sequence"/>
</dbReference>
<reference evidence="1 2" key="1">
    <citation type="submission" date="2016-10" db="EMBL/GenBank/DDBJ databases">
        <title>Comparative genomics of Bacillus thuringiensis reveals a path to pathogens against multiple invertebrate hosts.</title>
        <authorList>
            <person name="Zheng J."/>
            <person name="Gao Q."/>
            <person name="Liu H."/>
            <person name="Peng D."/>
            <person name="Ruan L."/>
            <person name="Sun M."/>
        </authorList>
    </citation>
    <scope>NUCLEOTIDE SEQUENCE [LARGE SCALE GENOMIC DNA]</scope>
    <source>
        <strain evidence="1">BGSC 4CA1</strain>
    </source>
</reference>
<accession>A0A9X6FD79</accession>
<dbReference type="RefSeq" id="WP_087965699.1">
    <property type="nucleotide sequence ID" value="NZ_NFDN01000041.1"/>
</dbReference>
<dbReference type="EMBL" id="NFDN01000041">
    <property type="protein sequence ID" value="OTY60381.1"/>
    <property type="molecule type" value="Genomic_DNA"/>
</dbReference>
<protein>
    <submittedName>
        <fullName evidence="1">3-oxoacyl-ACP synthase</fullName>
    </submittedName>
</protein>
<comment type="caution">
    <text evidence="1">The sequence shown here is derived from an EMBL/GenBank/DDBJ whole genome shotgun (WGS) entry which is preliminary data.</text>
</comment>
<gene>
    <name evidence="1" type="ORF">BK746_08195</name>
</gene>
<evidence type="ECO:0000313" key="1">
    <source>
        <dbReference type="EMBL" id="OTY60381.1"/>
    </source>
</evidence>
<dbReference type="AlphaFoldDB" id="A0A9X6FD79"/>
<name>A0A9X6FD79_BACTU</name>
<organism evidence="1 2">
    <name type="scientific">Bacillus thuringiensis serovar yosoo</name>
    <dbReference type="NCBI Taxonomy" id="180848"/>
    <lineage>
        <taxon>Bacteria</taxon>
        <taxon>Bacillati</taxon>
        <taxon>Bacillota</taxon>
        <taxon>Bacilli</taxon>
        <taxon>Bacillales</taxon>
        <taxon>Bacillaceae</taxon>
        <taxon>Bacillus</taxon>
        <taxon>Bacillus cereus group</taxon>
    </lineage>
</organism>
<sequence>MENQSWGTPKLRGRGMVKWQPFASMPEQFAGIREIMGELNKVPKPMLTQDTKERIERALIDSAQRQEDILISFYRDGFISNMYITVIRIDLHTNTVHCTDAFNLHTEFKFDEIVDVADQL</sequence>
<dbReference type="InterPro" id="IPR014962">
    <property type="entry name" value="YolD"/>
</dbReference>
<dbReference type="PANTHER" id="PTHR40051">
    <property type="entry name" value="IG HYPOTHETICAL 15966"/>
    <property type="match status" value="1"/>
</dbReference>
<dbReference type="Pfam" id="PF08863">
    <property type="entry name" value="YolD"/>
    <property type="match status" value="1"/>
</dbReference>
<dbReference type="PANTHER" id="PTHR40051:SF1">
    <property type="entry name" value="YOLD-LIKE FAMILY PROTEIN"/>
    <property type="match status" value="1"/>
</dbReference>
<proteinExistence type="predicted"/>